<name>A0AAP0K9N5_9MAGN</name>
<dbReference type="GO" id="GO:0034247">
    <property type="term" value="P:snoRNA splicing"/>
    <property type="evidence" value="ECO:0007669"/>
    <property type="project" value="TreeGrafter"/>
</dbReference>
<feature type="compositionally biased region" description="Acidic residues" evidence="1">
    <location>
        <begin position="86"/>
        <end position="96"/>
    </location>
</feature>
<gene>
    <name evidence="2" type="ORF">Scep_007258</name>
</gene>
<dbReference type="PANTHER" id="PTHR12930:SF0">
    <property type="entry name" value="RING FINGER PROTEIN 113B"/>
    <property type="match status" value="1"/>
</dbReference>
<accession>A0AAP0K9N5</accession>
<feature type="region of interest" description="Disordered" evidence="1">
    <location>
        <begin position="73"/>
        <end position="102"/>
    </location>
</feature>
<dbReference type="AlphaFoldDB" id="A0AAP0K9N5"/>
<dbReference type="Proteomes" id="UP001419268">
    <property type="component" value="Unassembled WGS sequence"/>
</dbReference>
<evidence type="ECO:0000256" key="1">
    <source>
        <dbReference type="SAM" id="MobiDB-lite"/>
    </source>
</evidence>
<keyword evidence="3" id="KW-1185">Reference proteome</keyword>
<evidence type="ECO:0000313" key="2">
    <source>
        <dbReference type="EMBL" id="KAK9148501.1"/>
    </source>
</evidence>
<dbReference type="GO" id="GO:0005684">
    <property type="term" value="C:U2-type spliceosomal complex"/>
    <property type="evidence" value="ECO:0007669"/>
    <property type="project" value="TreeGrafter"/>
</dbReference>
<dbReference type="InterPro" id="IPR039971">
    <property type="entry name" value="CWC24-like"/>
</dbReference>
<proteinExistence type="predicted"/>
<evidence type="ECO:0000313" key="3">
    <source>
        <dbReference type="Proteomes" id="UP001419268"/>
    </source>
</evidence>
<protein>
    <submittedName>
        <fullName evidence="2">Uncharacterized protein</fullName>
    </submittedName>
</protein>
<reference evidence="2 3" key="1">
    <citation type="submission" date="2024-01" db="EMBL/GenBank/DDBJ databases">
        <title>Genome assemblies of Stephania.</title>
        <authorList>
            <person name="Yang L."/>
        </authorList>
    </citation>
    <scope>NUCLEOTIDE SEQUENCE [LARGE SCALE GENOMIC DNA]</scope>
    <source>
        <strain evidence="2">JXDWG</strain>
        <tissue evidence="2">Leaf</tissue>
    </source>
</reference>
<sequence length="148" mass="17066">MYGYTDNKGGGAHGPLSASAYIWVFARFDYQLDVGKDYKETGYYVFENACKFMHDRGDCKSRWQLDMKWEDRENERMRDSTLAANVDDDDDDEDSNANDSLHLSASSVDDLSSIQLMRVLERSTKDSIHESYTRESRPKCTIRIPILV</sequence>
<comment type="caution">
    <text evidence="2">The sequence shown here is derived from an EMBL/GenBank/DDBJ whole genome shotgun (WGS) entry which is preliminary data.</text>
</comment>
<dbReference type="EMBL" id="JBBNAG010000003">
    <property type="protein sequence ID" value="KAK9148501.1"/>
    <property type="molecule type" value="Genomic_DNA"/>
</dbReference>
<organism evidence="2 3">
    <name type="scientific">Stephania cephalantha</name>
    <dbReference type="NCBI Taxonomy" id="152367"/>
    <lineage>
        <taxon>Eukaryota</taxon>
        <taxon>Viridiplantae</taxon>
        <taxon>Streptophyta</taxon>
        <taxon>Embryophyta</taxon>
        <taxon>Tracheophyta</taxon>
        <taxon>Spermatophyta</taxon>
        <taxon>Magnoliopsida</taxon>
        <taxon>Ranunculales</taxon>
        <taxon>Menispermaceae</taxon>
        <taxon>Menispermoideae</taxon>
        <taxon>Cissampelideae</taxon>
        <taxon>Stephania</taxon>
    </lineage>
</organism>
<dbReference type="PANTHER" id="PTHR12930">
    <property type="entry name" value="ZINC FINGER PROTEIN 183"/>
    <property type="match status" value="1"/>
</dbReference>